<name>A0A174Q7Y6_9FIRM</name>
<accession>A0A174Q7Y6</accession>
<dbReference type="CDD" id="cd02150">
    <property type="entry name" value="nitroreductase"/>
    <property type="match status" value="1"/>
</dbReference>
<dbReference type="EC" id="1.6.99.3" evidence="4"/>
<evidence type="ECO:0000313" key="6">
    <source>
        <dbReference type="Proteomes" id="UP000095362"/>
    </source>
</evidence>
<evidence type="ECO:0000259" key="3">
    <source>
        <dbReference type="Pfam" id="PF00881"/>
    </source>
</evidence>
<reference evidence="4 6" key="1">
    <citation type="submission" date="2015-09" db="EMBL/GenBank/DDBJ databases">
        <authorList>
            <consortium name="Pathogen Informatics"/>
        </authorList>
    </citation>
    <scope>NUCLEOTIDE SEQUENCE [LARGE SCALE GENOMIC DNA]</scope>
    <source>
        <strain evidence="4 6">2789STDY5834866</strain>
    </source>
</reference>
<reference evidence="5" key="3">
    <citation type="submission" date="2022-11" db="EMBL/GenBank/DDBJ databases">
        <title>Draft genome sequence of Coprococcus comes strain 31264.</title>
        <authorList>
            <person name="Hisatomi A."/>
            <person name="Ohkuma M."/>
            <person name="Sakamoto M."/>
        </authorList>
    </citation>
    <scope>NUCLEOTIDE SEQUENCE</scope>
    <source>
        <strain evidence="5">JCM 31264</strain>
    </source>
</reference>
<evidence type="ECO:0000256" key="2">
    <source>
        <dbReference type="ARBA" id="ARBA00023002"/>
    </source>
</evidence>
<evidence type="ECO:0000313" key="4">
    <source>
        <dbReference type="EMBL" id="CUO37901.1"/>
    </source>
</evidence>
<dbReference type="PANTHER" id="PTHR43673:SF10">
    <property type="entry name" value="NADH DEHYDROGENASE_NAD(P)H NITROREDUCTASE XCC3605-RELATED"/>
    <property type="match status" value="1"/>
</dbReference>
<dbReference type="SUPFAM" id="SSF55469">
    <property type="entry name" value="FMN-dependent nitroreductase-like"/>
    <property type="match status" value="1"/>
</dbReference>
<feature type="domain" description="Nitroreductase" evidence="3">
    <location>
        <begin position="64"/>
        <end position="144"/>
    </location>
</feature>
<dbReference type="InterPro" id="IPR029479">
    <property type="entry name" value="Nitroreductase"/>
</dbReference>
<protein>
    <submittedName>
        <fullName evidence="4">NADH dehydrogenase</fullName>
        <ecNumber evidence="4">1.6.99.3</ecNumber>
    </submittedName>
    <submittedName>
        <fullName evidence="5">NADH oxidoreductase</fullName>
    </submittedName>
</protein>
<comment type="similarity">
    <text evidence="1">Belongs to the nitroreductase family.</text>
</comment>
<reference evidence="5" key="2">
    <citation type="submission" date="2022-09" db="EMBL/GenBank/DDBJ databases">
        <title>Draft genome sequence of Coprococcus comes strain 31264.</title>
        <authorList>
            <person name="Atsushi H."/>
            <person name="Moriya O."/>
            <person name="Mitsuo S."/>
        </authorList>
    </citation>
    <scope>NUCLEOTIDE SEQUENCE</scope>
    <source>
        <strain evidence="5">JCM 31264</strain>
    </source>
</reference>
<dbReference type="Pfam" id="PF00881">
    <property type="entry name" value="Nitroreductase"/>
    <property type="match status" value="2"/>
</dbReference>
<dbReference type="PaxDb" id="410072-ERS852525_02560"/>
<dbReference type="InterPro" id="IPR000415">
    <property type="entry name" value="Nitroreductase-like"/>
</dbReference>
<dbReference type="GO" id="GO:0016491">
    <property type="term" value="F:oxidoreductase activity"/>
    <property type="evidence" value="ECO:0007669"/>
    <property type="project" value="UniProtKB-KW"/>
</dbReference>
<dbReference type="Proteomes" id="UP001145109">
    <property type="component" value="Unassembled WGS sequence"/>
</dbReference>
<dbReference type="PANTHER" id="PTHR43673">
    <property type="entry name" value="NAD(P)H NITROREDUCTASE YDGI-RELATED"/>
    <property type="match status" value="1"/>
</dbReference>
<evidence type="ECO:0000256" key="1">
    <source>
        <dbReference type="ARBA" id="ARBA00007118"/>
    </source>
</evidence>
<feature type="domain" description="Nitroreductase" evidence="3">
    <location>
        <begin position="6"/>
        <end position="59"/>
    </location>
</feature>
<dbReference type="OrthoDB" id="9812105at2"/>
<evidence type="ECO:0000313" key="5">
    <source>
        <dbReference type="EMBL" id="GLG88260.1"/>
    </source>
</evidence>
<dbReference type="AlphaFoldDB" id="A0A174Q7Y6"/>
<keyword evidence="2 4" id="KW-0560">Oxidoreductase</keyword>
<dbReference type="Gene3D" id="3.40.109.10">
    <property type="entry name" value="NADH Oxidase"/>
    <property type="match status" value="1"/>
</dbReference>
<dbReference type="EMBL" id="CYZK01000012">
    <property type="protein sequence ID" value="CUO37901.1"/>
    <property type="molecule type" value="Genomic_DNA"/>
</dbReference>
<dbReference type="Proteomes" id="UP000095362">
    <property type="component" value="Unassembled WGS sequence"/>
</dbReference>
<dbReference type="RefSeq" id="WP_055249225.1">
    <property type="nucleotide sequence ID" value="NZ_BSCI01000021.1"/>
</dbReference>
<sequence>MADLFHRVSIRKYQDRPVEKEKIMEILRAAMAAPSAKNQQPWEFYVITKKDTLEKLSKASPYAGMTANAPVAIVSAYRKDCAVPCYADIDMSIAMENLWLKTDEIGLGGVWLGIAPIEERMKEVEEIVGIPDDQRAFAIFPLGYPAEERAQQDRFDESRIHFDA</sequence>
<gene>
    <name evidence="4" type="primary">nox</name>
    <name evidence="5" type="ORF">comes_28070</name>
    <name evidence="4" type="ORF">ERS852481_01945</name>
</gene>
<proteinExistence type="inferred from homology"/>
<organism evidence="4 6">
    <name type="scientific">Coprococcus comes</name>
    <dbReference type="NCBI Taxonomy" id="410072"/>
    <lineage>
        <taxon>Bacteria</taxon>
        <taxon>Bacillati</taxon>
        <taxon>Bacillota</taxon>
        <taxon>Clostridia</taxon>
        <taxon>Lachnospirales</taxon>
        <taxon>Lachnospiraceae</taxon>
        <taxon>Coprococcus</taxon>
    </lineage>
</organism>
<dbReference type="STRING" id="410072.ERS852525_02560"/>
<dbReference type="EMBL" id="BSCI01000021">
    <property type="protein sequence ID" value="GLG88260.1"/>
    <property type="molecule type" value="Genomic_DNA"/>
</dbReference>